<dbReference type="AlphaFoldDB" id="A0A0R3W6H6"/>
<accession>A0A0R3W6H6</accession>
<protein>
    <submittedName>
        <fullName evidence="3">FBD domain-containing protein</fullName>
    </submittedName>
</protein>
<sequence>MSLQVILPLYALASFRTLETILCQPQIVQRLLGYLTLDEWLKFVSAFPRWNYSFPHEILLSENGSALLFFLLRRRLTKHIHTLRLTSPGPIAQGGAVGGIHKCILSNPFAFACLERLDLSVQMQPIDRLLAIFAAPAFPHLRYLSVRPTEPDCGQNPVCVSPLPVFAPPQLEVVKCHLIGFIADDMEEYIPALLQVMQNVVNLTVCERMIGATPWLQYLRRVGPFANLETLQIHAKSNLLKALSEMLLSEECFFFPKLKSVNISNISRLKTSIPFKNGFFRPLEIDFSGFGQPVEISSTLSTNEAIQIGRRALIGKGLIMLELVFLPDNINLSSSTTLAVLNKLGRKVETLIVTVQHTVVPENSTEYLAFLKRFKTLCHLYLFPIIKLTSRSLKVIELPVELIDSRDVDSEFESLLVYHRGYFSSVKSVSITSPPAFPFCNRSQWHSCHCLDNIPHTQPLKNVCGLFLNLEELFITSDSHLDPEDLQEAAEMCPELKRLYINRWPISVEAYAMATQEILSSRNLEVLCLLVDSLRIRSGSCERLLYPRSWTLKYLYIDCIYQPSLSKEELGRLAKRIPNARWITIANRETSRCLEFRRSRTAETISEMRLDLGRWGKEPRAFAPELYDVVWKGEEKMKREYGKQTVVFQVNCPPSAITCAVCGIHWLSYAGTIVIITATFPYGLHVDVDQLFLHSCHGKYD</sequence>
<reference evidence="3" key="1">
    <citation type="submission" date="2017-02" db="UniProtKB">
        <authorList>
            <consortium name="WormBaseParasite"/>
        </authorList>
    </citation>
    <scope>IDENTIFICATION</scope>
</reference>
<dbReference type="EMBL" id="UYRS01018443">
    <property type="protein sequence ID" value="VDK35645.1"/>
    <property type="molecule type" value="Genomic_DNA"/>
</dbReference>
<reference evidence="1 2" key="2">
    <citation type="submission" date="2018-11" db="EMBL/GenBank/DDBJ databases">
        <authorList>
            <consortium name="Pathogen Informatics"/>
        </authorList>
    </citation>
    <scope>NUCLEOTIDE SEQUENCE [LARGE SCALE GENOMIC DNA]</scope>
</reference>
<evidence type="ECO:0000313" key="1">
    <source>
        <dbReference type="EMBL" id="VDK35645.1"/>
    </source>
</evidence>
<evidence type="ECO:0000313" key="3">
    <source>
        <dbReference type="WBParaSite" id="TASK_0000580001-mRNA-1"/>
    </source>
</evidence>
<dbReference type="WBParaSite" id="TASK_0000580001-mRNA-1">
    <property type="protein sequence ID" value="TASK_0000580001-mRNA-1"/>
    <property type="gene ID" value="TASK_0000580001"/>
</dbReference>
<dbReference type="OrthoDB" id="6239468at2759"/>
<proteinExistence type="predicted"/>
<dbReference type="Proteomes" id="UP000282613">
    <property type="component" value="Unassembled WGS sequence"/>
</dbReference>
<keyword evidence="2" id="KW-1185">Reference proteome</keyword>
<dbReference type="SUPFAM" id="SSF52047">
    <property type="entry name" value="RNI-like"/>
    <property type="match status" value="1"/>
</dbReference>
<gene>
    <name evidence="1" type="ORF">TASK_LOCUS5801</name>
</gene>
<evidence type="ECO:0000313" key="2">
    <source>
        <dbReference type="Proteomes" id="UP000282613"/>
    </source>
</evidence>
<dbReference type="InterPro" id="IPR032675">
    <property type="entry name" value="LRR_dom_sf"/>
</dbReference>
<organism evidence="3">
    <name type="scientific">Taenia asiatica</name>
    <name type="common">Asian tapeworm</name>
    <dbReference type="NCBI Taxonomy" id="60517"/>
    <lineage>
        <taxon>Eukaryota</taxon>
        <taxon>Metazoa</taxon>
        <taxon>Spiralia</taxon>
        <taxon>Lophotrochozoa</taxon>
        <taxon>Platyhelminthes</taxon>
        <taxon>Cestoda</taxon>
        <taxon>Eucestoda</taxon>
        <taxon>Cyclophyllidea</taxon>
        <taxon>Taeniidae</taxon>
        <taxon>Taenia</taxon>
    </lineage>
</organism>
<name>A0A0R3W6H6_TAEAS</name>
<dbReference type="Gene3D" id="3.80.10.10">
    <property type="entry name" value="Ribonuclease Inhibitor"/>
    <property type="match status" value="1"/>
</dbReference>